<dbReference type="PANTHER" id="PTHR13021">
    <property type="entry name" value="PRE-MRNA-SPLICING FACTOR ISY1"/>
    <property type="match status" value="1"/>
</dbReference>
<sequence>MQEYLAELSGTLARKQQRKKTVLSQIHKQALLDKRASIYGFAIRPHNPAEVSDPKAAKHFLNEVRSELGHKISRINNPMLCSVDRDGEIAIRQNNDEIHRLMISRNRWLVRCAEVGVDLTPEEQLIVDKDRSGIRLRKAFFGCAKDLPEAQKQAAEVAQKRQREPETNVIADSAEHYEVNDDVTPEEVESSSVIEEEKALGDDAISAYIASIRL</sequence>
<evidence type="ECO:0000256" key="1">
    <source>
        <dbReference type="ARBA" id="ARBA00004123"/>
    </source>
</evidence>
<evidence type="ECO:0000256" key="2">
    <source>
        <dbReference type="ARBA" id="ARBA00007002"/>
    </source>
</evidence>
<dbReference type="OrthoDB" id="1739576at2759"/>
<dbReference type="SUPFAM" id="SSF140102">
    <property type="entry name" value="ISY1 domain-like"/>
    <property type="match status" value="1"/>
</dbReference>
<dbReference type="AlphaFoldDB" id="A0A0S4IZ16"/>
<evidence type="ECO:0000313" key="5">
    <source>
        <dbReference type="EMBL" id="CUG61771.1"/>
    </source>
</evidence>
<proteinExistence type="inferred from homology"/>
<dbReference type="GO" id="GO:0000350">
    <property type="term" value="P:generation of catalytic spliceosome for second transesterification step"/>
    <property type="evidence" value="ECO:0007669"/>
    <property type="project" value="InterPro"/>
</dbReference>
<organism evidence="5 6">
    <name type="scientific">Bodo saltans</name>
    <name type="common">Flagellated protozoan</name>
    <dbReference type="NCBI Taxonomy" id="75058"/>
    <lineage>
        <taxon>Eukaryota</taxon>
        <taxon>Discoba</taxon>
        <taxon>Euglenozoa</taxon>
        <taxon>Kinetoplastea</taxon>
        <taxon>Metakinetoplastina</taxon>
        <taxon>Eubodonida</taxon>
        <taxon>Bodonidae</taxon>
        <taxon>Bodo</taxon>
    </lineage>
</organism>
<evidence type="ECO:0000313" key="6">
    <source>
        <dbReference type="Proteomes" id="UP000051952"/>
    </source>
</evidence>
<evidence type="ECO:0000256" key="4">
    <source>
        <dbReference type="SAM" id="MobiDB-lite"/>
    </source>
</evidence>
<feature type="compositionally biased region" description="Acidic residues" evidence="4">
    <location>
        <begin position="180"/>
        <end position="189"/>
    </location>
</feature>
<accession>A0A0S4IZ16</accession>
<gene>
    <name evidence="5" type="ORF">BSAL_05560</name>
</gene>
<dbReference type="GO" id="GO:0005634">
    <property type="term" value="C:nucleus"/>
    <property type="evidence" value="ECO:0007669"/>
    <property type="project" value="UniProtKB-SubCell"/>
</dbReference>
<keyword evidence="6" id="KW-1185">Reference proteome</keyword>
<dbReference type="Gene3D" id="1.10.287.660">
    <property type="entry name" value="Helix hairpin bin"/>
    <property type="match status" value="1"/>
</dbReference>
<comment type="subcellular location">
    <subcellularLocation>
        <location evidence="1">Nucleus</location>
    </subcellularLocation>
</comment>
<keyword evidence="3" id="KW-0539">Nucleus</keyword>
<dbReference type="Proteomes" id="UP000051952">
    <property type="component" value="Unassembled WGS sequence"/>
</dbReference>
<dbReference type="InterPro" id="IPR009360">
    <property type="entry name" value="Isy1"/>
</dbReference>
<comment type="similarity">
    <text evidence="2">Belongs to the ISY1 family.</text>
</comment>
<feature type="region of interest" description="Disordered" evidence="4">
    <location>
        <begin position="171"/>
        <end position="193"/>
    </location>
</feature>
<reference evidence="6" key="1">
    <citation type="submission" date="2015-09" db="EMBL/GenBank/DDBJ databases">
        <authorList>
            <consortium name="Pathogen Informatics"/>
        </authorList>
    </citation>
    <scope>NUCLEOTIDE SEQUENCE [LARGE SCALE GENOMIC DNA]</scope>
    <source>
        <strain evidence="6">Lake Konstanz</strain>
    </source>
</reference>
<dbReference type="EMBL" id="CYKH01000903">
    <property type="protein sequence ID" value="CUG61771.1"/>
    <property type="molecule type" value="Genomic_DNA"/>
</dbReference>
<dbReference type="Pfam" id="PF06246">
    <property type="entry name" value="Isy1"/>
    <property type="match status" value="1"/>
</dbReference>
<protein>
    <submittedName>
        <fullName evidence="5">Uncharacterized protein</fullName>
    </submittedName>
</protein>
<name>A0A0S4IZ16_BODSA</name>
<feature type="non-terminal residue" evidence="5">
    <location>
        <position position="214"/>
    </location>
</feature>
<dbReference type="InterPro" id="IPR037200">
    <property type="entry name" value="Isy1_sf"/>
</dbReference>
<evidence type="ECO:0000256" key="3">
    <source>
        <dbReference type="ARBA" id="ARBA00023242"/>
    </source>
</evidence>
<dbReference type="VEuPathDB" id="TriTrypDB:BSAL_05560"/>
<dbReference type="InterPro" id="IPR029012">
    <property type="entry name" value="Helix_hairpin_bin_sf"/>
</dbReference>